<dbReference type="InterPro" id="IPR024572">
    <property type="entry name" value="RcnB"/>
</dbReference>
<keyword evidence="2" id="KW-0472">Membrane</keyword>
<gene>
    <name evidence="4" type="ORF">V6243_17065</name>
</gene>
<keyword evidence="5" id="KW-1185">Reference proteome</keyword>
<feature type="region of interest" description="Disordered" evidence="1">
    <location>
        <begin position="21"/>
        <end position="65"/>
    </location>
</feature>
<sequence length="124" mass="14834">MRTRTLTILMMIVSLMGAPLAQAGPHDRGHGHGHGHHDKHHHKKHYKKHHKHQERRHEARRDHHWRRGDHLPRHYYSDQRYWVKDWHHRHLSKPPRGHRWLNIDGRYVLAAVAGGAITAIILNR</sequence>
<evidence type="ECO:0000313" key="4">
    <source>
        <dbReference type="EMBL" id="MEL0618541.1"/>
    </source>
</evidence>
<dbReference type="Proteomes" id="UP001378242">
    <property type="component" value="Unassembled WGS sequence"/>
</dbReference>
<keyword evidence="3" id="KW-0732">Signal</keyword>
<dbReference type="Gene3D" id="3.10.450.160">
    <property type="entry name" value="inner membrane protein cigr"/>
    <property type="match status" value="1"/>
</dbReference>
<accession>A0ABU9GK80</accession>
<reference evidence="4 5" key="1">
    <citation type="submission" date="2024-02" db="EMBL/GenBank/DDBJ databases">
        <title>Bacteria isolated from the canopy kelp, Nereocystis luetkeana.</title>
        <authorList>
            <person name="Pfister C.A."/>
            <person name="Younker I.T."/>
            <person name="Light S.H."/>
        </authorList>
    </citation>
    <scope>NUCLEOTIDE SEQUENCE [LARGE SCALE GENOMIC DNA]</scope>
    <source>
        <strain evidence="4 5">TI.5.07</strain>
    </source>
</reference>
<dbReference type="EMBL" id="JBAKAP010000027">
    <property type="protein sequence ID" value="MEL0618541.1"/>
    <property type="molecule type" value="Genomic_DNA"/>
</dbReference>
<keyword evidence="2" id="KW-1133">Transmembrane helix</keyword>
<evidence type="ECO:0000313" key="5">
    <source>
        <dbReference type="Proteomes" id="UP001378242"/>
    </source>
</evidence>
<feature type="compositionally biased region" description="Basic residues" evidence="1">
    <location>
        <begin position="31"/>
        <end position="54"/>
    </location>
</feature>
<dbReference type="Pfam" id="PF11776">
    <property type="entry name" value="RcnB"/>
    <property type="match status" value="1"/>
</dbReference>
<evidence type="ECO:0000256" key="3">
    <source>
        <dbReference type="SAM" id="SignalP"/>
    </source>
</evidence>
<proteinExistence type="predicted"/>
<evidence type="ECO:0000256" key="2">
    <source>
        <dbReference type="SAM" id="Phobius"/>
    </source>
</evidence>
<feature type="signal peptide" evidence="3">
    <location>
        <begin position="1"/>
        <end position="23"/>
    </location>
</feature>
<keyword evidence="2" id="KW-0812">Transmembrane</keyword>
<comment type="caution">
    <text evidence="4">The sequence shown here is derived from an EMBL/GenBank/DDBJ whole genome shotgun (WGS) entry which is preliminary data.</text>
</comment>
<organism evidence="4 5">
    <name type="scientific">Cobetia marina</name>
    <name type="common">Deleya marina</name>
    <dbReference type="NCBI Taxonomy" id="28258"/>
    <lineage>
        <taxon>Bacteria</taxon>
        <taxon>Pseudomonadati</taxon>
        <taxon>Pseudomonadota</taxon>
        <taxon>Gammaproteobacteria</taxon>
        <taxon>Oceanospirillales</taxon>
        <taxon>Halomonadaceae</taxon>
        <taxon>Cobetia</taxon>
    </lineage>
</organism>
<protein>
    <submittedName>
        <fullName evidence="4">RcnB family protein</fullName>
    </submittedName>
</protein>
<feature type="transmembrane region" description="Helical" evidence="2">
    <location>
        <begin position="105"/>
        <end position="122"/>
    </location>
</feature>
<name>A0ABU9GK80_COBMA</name>
<feature type="chain" id="PRO_5047181899" evidence="3">
    <location>
        <begin position="24"/>
        <end position="124"/>
    </location>
</feature>
<dbReference type="RefSeq" id="WP_084208865.1">
    <property type="nucleotide sequence ID" value="NZ_BJOH01000062.1"/>
</dbReference>
<evidence type="ECO:0000256" key="1">
    <source>
        <dbReference type="SAM" id="MobiDB-lite"/>
    </source>
</evidence>
<dbReference type="GeneID" id="43178259"/>